<organism evidence="1 2">
    <name type="scientific">Nocardioides aquaticus</name>
    <dbReference type="NCBI Taxonomy" id="160826"/>
    <lineage>
        <taxon>Bacteria</taxon>
        <taxon>Bacillati</taxon>
        <taxon>Actinomycetota</taxon>
        <taxon>Actinomycetes</taxon>
        <taxon>Propionibacteriales</taxon>
        <taxon>Nocardioidaceae</taxon>
        <taxon>Nocardioides</taxon>
    </lineage>
</organism>
<sequence>MLLVSREWTFLSNHGHVLVSLARDPDARMRDVADAVGITERAVQQIVRELVDEGYLRKEKVGRRNRYAVAQDARFRHDLESAVTLGAFLDLVRRGAGRPVSADVG</sequence>
<keyword evidence="2" id="KW-1185">Reference proteome</keyword>
<gene>
    <name evidence="1" type="ORF">ENKNEFLB_01752</name>
</gene>
<evidence type="ECO:0000313" key="2">
    <source>
        <dbReference type="Proteomes" id="UP000679307"/>
    </source>
</evidence>
<evidence type="ECO:0008006" key="3">
    <source>
        <dbReference type="Google" id="ProtNLM"/>
    </source>
</evidence>
<evidence type="ECO:0000313" key="1">
    <source>
        <dbReference type="EMBL" id="QVT79371.1"/>
    </source>
</evidence>
<name>A0ABX8EFS9_9ACTN</name>
<dbReference type="EMBL" id="CP075371">
    <property type="protein sequence ID" value="QVT79371.1"/>
    <property type="molecule type" value="Genomic_DNA"/>
</dbReference>
<accession>A0ABX8EFS9</accession>
<protein>
    <recommendedName>
        <fullName evidence="3">MarR family transcriptional regulator</fullName>
    </recommendedName>
</protein>
<dbReference type="Pfam" id="PF13412">
    <property type="entry name" value="HTH_24"/>
    <property type="match status" value="1"/>
</dbReference>
<dbReference type="Proteomes" id="UP000679307">
    <property type="component" value="Chromosome"/>
</dbReference>
<reference evidence="1 2" key="1">
    <citation type="submission" date="2021-05" db="EMBL/GenBank/DDBJ databases">
        <title>Complete genome of Nocardioides aquaticus KCTC 9944T isolated from meromictic and hypersaline Ekho Lake, Antarctica.</title>
        <authorList>
            <person name="Hwang K."/>
            <person name="Kim K.M."/>
            <person name="Choe H."/>
        </authorList>
    </citation>
    <scope>NUCLEOTIDE SEQUENCE [LARGE SCALE GENOMIC DNA]</scope>
    <source>
        <strain evidence="1 2">KCTC 9944</strain>
    </source>
</reference>
<proteinExistence type="predicted"/>